<dbReference type="InterPro" id="IPR027783">
    <property type="entry name" value="Bacterial_PH-related"/>
</dbReference>
<evidence type="ECO:0000313" key="4">
    <source>
        <dbReference type="Proteomes" id="UP000187097"/>
    </source>
</evidence>
<dbReference type="EMBL" id="CP047493">
    <property type="protein sequence ID" value="UXW02656.1"/>
    <property type="molecule type" value="Genomic_DNA"/>
</dbReference>
<evidence type="ECO:0000259" key="2">
    <source>
        <dbReference type="Pfam" id="PF10882"/>
    </source>
</evidence>
<organism evidence="3 4">
    <name type="scientific">Xanthomonas oryzae pv. oryzae</name>
    <dbReference type="NCBI Taxonomy" id="64187"/>
    <lineage>
        <taxon>Bacteria</taxon>
        <taxon>Pseudomonadati</taxon>
        <taxon>Pseudomonadota</taxon>
        <taxon>Gammaproteobacteria</taxon>
        <taxon>Lysobacterales</taxon>
        <taxon>Lysobacteraceae</taxon>
        <taxon>Xanthomonas</taxon>
    </lineage>
</organism>
<proteinExistence type="predicted"/>
<name>A0AAJ5MEL7_XANOO</name>
<dbReference type="Proteomes" id="UP000187097">
    <property type="component" value="Chromosome"/>
</dbReference>
<keyword evidence="1" id="KW-1133">Transmembrane helix</keyword>
<evidence type="ECO:0000256" key="1">
    <source>
        <dbReference type="SAM" id="Phobius"/>
    </source>
</evidence>
<accession>A0AAJ5MEL7</accession>
<keyword evidence="1" id="KW-0812">Transmembrane</keyword>
<dbReference type="AlphaFoldDB" id="A0AAJ5MEL7"/>
<reference evidence="3" key="2">
    <citation type="submission" date="2020-01" db="EMBL/GenBank/DDBJ databases">
        <title>Complete genome investigation of Xanthomonas oryzae strains.</title>
        <authorList>
            <person name="Kaur A."/>
            <person name="Bansal K."/>
            <person name="Patil P.B."/>
        </authorList>
    </citation>
    <scope>NUCLEOTIDE SEQUENCE</scope>
    <source>
        <strain evidence="3">IXO792</strain>
    </source>
</reference>
<gene>
    <name evidence="3" type="ORF">IXO792_18865</name>
</gene>
<keyword evidence="1" id="KW-0472">Membrane</keyword>
<protein>
    <recommendedName>
        <fullName evidence="2">Bacterial Pleckstrin homology domain-containing protein</fullName>
    </recommendedName>
</protein>
<sequence length="177" mass="19251">MNMSAKRIERFSVNALNWKSISGLVVLTLAVMVSIALTVGQGQWALSLAIAVVVFALIASLLATARIDIIEGMLVAGGGFYKVKVPLDRIHVAHARILLPDDPFRLSWRKNGLGWPGLNLGWFSSKGPKRVFAVDTRKADRVYVPTFEDFDIVLTPTDPCAFLNALGKACARNDQAG</sequence>
<reference evidence="3" key="1">
    <citation type="submission" date="2015-01" db="EMBL/GenBank/DDBJ databases">
        <authorList>
            <person name="Midha S."/>
            <person name="Anil M.G."/>
            <person name="Mishra D."/>
            <person name="Brahma K."/>
            <person name="Laha G.S."/>
            <person name="Sundaram R.M."/>
            <person name="Sonti R.V."/>
            <person name="Patil P.B."/>
        </authorList>
    </citation>
    <scope>NUCLEOTIDE SEQUENCE</scope>
    <source>
        <strain evidence="3">IXO792</strain>
    </source>
</reference>
<feature type="domain" description="Bacterial Pleckstrin homology" evidence="2">
    <location>
        <begin position="79"/>
        <end position="167"/>
    </location>
</feature>
<feature type="transmembrane region" description="Helical" evidence="1">
    <location>
        <begin position="21"/>
        <end position="39"/>
    </location>
</feature>
<dbReference type="Pfam" id="PF10882">
    <property type="entry name" value="bPH_5"/>
    <property type="match status" value="1"/>
</dbReference>
<evidence type="ECO:0000313" key="3">
    <source>
        <dbReference type="EMBL" id="UXW02656.1"/>
    </source>
</evidence>
<feature type="transmembrane region" description="Helical" evidence="1">
    <location>
        <begin position="45"/>
        <end position="65"/>
    </location>
</feature>